<feature type="compositionally biased region" description="Low complexity" evidence="1">
    <location>
        <begin position="295"/>
        <end position="322"/>
    </location>
</feature>
<evidence type="ECO:0000313" key="4">
    <source>
        <dbReference type="EMBL" id="PWN93833.1"/>
    </source>
</evidence>
<accession>A0A316Z0I9</accession>
<dbReference type="EMBL" id="KZ819634">
    <property type="protein sequence ID" value="PWN93833.1"/>
    <property type="molecule type" value="Genomic_DNA"/>
</dbReference>
<keyword evidence="2" id="KW-0472">Membrane</keyword>
<evidence type="ECO:0000256" key="2">
    <source>
        <dbReference type="SAM" id="Phobius"/>
    </source>
</evidence>
<evidence type="ECO:0000313" key="5">
    <source>
        <dbReference type="Proteomes" id="UP000245768"/>
    </source>
</evidence>
<organism evidence="4 5">
    <name type="scientific">Acaromyces ingoldii</name>
    <dbReference type="NCBI Taxonomy" id="215250"/>
    <lineage>
        <taxon>Eukaryota</taxon>
        <taxon>Fungi</taxon>
        <taxon>Dikarya</taxon>
        <taxon>Basidiomycota</taxon>
        <taxon>Ustilaginomycotina</taxon>
        <taxon>Exobasidiomycetes</taxon>
        <taxon>Exobasidiales</taxon>
        <taxon>Cryptobasidiaceae</taxon>
        <taxon>Acaromyces</taxon>
    </lineage>
</organism>
<sequence length="330" mass="34945">MKSTLLFTSIPLLLLALAQALIIDDNYTNCIKLSFFVVPTPAELASSDGVVATLSYNASLDAPTLYNGSYLWRDAAPGNSGLDVGVTFFNQSGEYWIQDGGVERQFNTSAWYTNDPSKDRTYLFVYLFNQTGTVANSNVQPSQQTPLINSKGIYCDQYWTADGKRLTPSYSSPSPGHSGLSGGAKLGVVLGCVLGAFLLFFALVLFLVCRKKRTRSQRCQEAYPSALGNETEPKYSSTSTPAGAGAGAPGSYEAGPSSMPAGPSDQREGLPSYFLSALGARKNQGAQRPTAAPEPTVTSQPTTVASPPTTATSPPNVTNPTTEAPPAYTS</sequence>
<dbReference type="InParanoid" id="A0A316Z0I9"/>
<keyword evidence="2" id="KW-0812">Transmembrane</keyword>
<dbReference type="Proteomes" id="UP000245768">
    <property type="component" value="Unassembled WGS sequence"/>
</dbReference>
<feature type="chain" id="PRO_5016393186" description="Mid2 domain-containing protein" evidence="3">
    <location>
        <begin position="21"/>
        <end position="330"/>
    </location>
</feature>
<keyword evidence="3" id="KW-0732">Signal</keyword>
<keyword evidence="2" id="KW-1133">Transmembrane helix</keyword>
<evidence type="ECO:0000256" key="3">
    <source>
        <dbReference type="SAM" id="SignalP"/>
    </source>
</evidence>
<feature type="compositionally biased region" description="Low complexity" evidence="1">
    <location>
        <begin position="235"/>
        <end position="258"/>
    </location>
</feature>
<feature type="region of interest" description="Disordered" evidence="1">
    <location>
        <begin position="227"/>
        <end position="330"/>
    </location>
</feature>
<gene>
    <name evidence="4" type="ORF">FA10DRAFT_264427</name>
</gene>
<reference evidence="4 5" key="1">
    <citation type="journal article" date="2018" name="Mol. Biol. Evol.">
        <title>Broad Genomic Sampling Reveals a Smut Pathogenic Ancestry of the Fungal Clade Ustilaginomycotina.</title>
        <authorList>
            <person name="Kijpornyongpan T."/>
            <person name="Mondo S.J."/>
            <person name="Barry K."/>
            <person name="Sandor L."/>
            <person name="Lee J."/>
            <person name="Lipzen A."/>
            <person name="Pangilinan J."/>
            <person name="LaButti K."/>
            <person name="Hainaut M."/>
            <person name="Henrissat B."/>
            <person name="Grigoriev I.V."/>
            <person name="Spatafora J.W."/>
            <person name="Aime M.C."/>
        </authorList>
    </citation>
    <scope>NUCLEOTIDE SEQUENCE [LARGE SCALE GENOMIC DNA]</scope>
    <source>
        <strain evidence="4 5">MCA 4198</strain>
    </source>
</reference>
<evidence type="ECO:0000256" key="1">
    <source>
        <dbReference type="SAM" id="MobiDB-lite"/>
    </source>
</evidence>
<feature type="signal peptide" evidence="3">
    <location>
        <begin position="1"/>
        <end position="20"/>
    </location>
</feature>
<proteinExistence type="predicted"/>
<protein>
    <recommendedName>
        <fullName evidence="6">Mid2 domain-containing protein</fullName>
    </recommendedName>
</protein>
<dbReference type="AlphaFoldDB" id="A0A316Z0I9"/>
<keyword evidence="5" id="KW-1185">Reference proteome</keyword>
<name>A0A316Z0I9_9BASI</name>
<evidence type="ECO:0008006" key="6">
    <source>
        <dbReference type="Google" id="ProtNLM"/>
    </source>
</evidence>
<dbReference type="GeneID" id="37042560"/>
<dbReference type="RefSeq" id="XP_025381031.1">
    <property type="nucleotide sequence ID" value="XM_025520644.1"/>
</dbReference>
<feature type="transmembrane region" description="Helical" evidence="2">
    <location>
        <begin position="186"/>
        <end position="208"/>
    </location>
</feature>